<feature type="region of interest" description="Disordered" evidence="1">
    <location>
        <begin position="88"/>
        <end position="125"/>
    </location>
</feature>
<evidence type="ECO:0000256" key="1">
    <source>
        <dbReference type="SAM" id="MobiDB-lite"/>
    </source>
</evidence>
<comment type="caution">
    <text evidence="2">The sequence shown here is derived from an EMBL/GenBank/DDBJ whole genome shotgun (WGS) entry which is preliminary data.</text>
</comment>
<feature type="non-terminal residue" evidence="2">
    <location>
        <position position="1"/>
    </location>
</feature>
<dbReference type="AlphaFoldDB" id="A0A9N9BGT4"/>
<evidence type="ECO:0000313" key="2">
    <source>
        <dbReference type="EMBL" id="CAG8565302.1"/>
    </source>
</evidence>
<protein>
    <submittedName>
        <fullName evidence="2">7124_t:CDS:1</fullName>
    </submittedName>
</protein>
<feature type="compositionally biased region" description="Basic and acidic residues" evidence="1">
    <location>
        <begin position="92"/>
        <end position="103"/>
    </location>
</feature>
<keyword evidence="3" id="KW-1185">Reference proteome</keyword>
<dbReference type="EMBL" id="CAJVPZ010005755">
    <property type="protein sequence ID" value="CAG8565302.1"/>
    <property type="molecule type" value="Genomic_DNA"/>
</dbReference>
<feature type="compositionally biased region" description="Polar residues" evidence="1">
    <location>
        <begin position="108"/>
        <end position="125"/>
    </location>
</feature>
<evidence type="ECO:0000313" key="3">
    <source>
        <dbReference type="Proteomes" id="UP000789396"/>
    </source>
</evidence>
<reference evidence="2" key="1">
    <citation type="submission" date="2021-06" db="EMBL/GenBank/DDBJ databases">
        <authorList>
            <person name="Kallberg Y."/>
            <person name="Tangrot J."/>
            <person name="Rosling A."/>
        </authorList>
    </citation>
    <scope>NUCLEOTIDE SEQUENCE</scope>
    <source>
        <strain evidence="2">IN212</strain>
    </source>
</reference>
<proteinExistence type="predicted"/>
<dbReference type="Proteomes" id="UP000789396">
    <property type="component" value="Unassembled WGS sequence"/>
</dbReference>
<organism evidence="2 3">
    <name type="scientific">Racocetra fulgida</name>
    <dbReference type="NCBI Taxonomy" id="60492"/>
    <lineage>
        <taxon>Eukaryota</taxon>
        <taxon>Fungi</taxon>
        <taxon>Fungi incertae sedis</taxon>
        <taxon>Mucoromycota</taxon>
        <taxon>Glomeromycotina</taxon>
        <taxon>Glomeromycetes</taxon>
        <taxon>Diversisporales</taxon>
        <taxon>Gigasporaceae</taxon>
        <taxon>Racocetra</taxon>
    </lineage>
</organism>
<name>A0A9N9BGT4_9GLOM</name>
<dbReference type="OrthoDB" id="2355804at2759"/>
<gene>
    <name evidence="2" type="ORF">RFULGI_LOCUS5234</name>
</gene>
<sequence>AMTDKGEPEIDVINYLQVLQEDFDILFKNINHTTELTTKRKWVGIFDVDNYFEGVFIYKFNFFYRTLKSDDDDSISTAVENNMLKNHVQKLTQDKNETKKSVEDETGTSHSTNNIIESGSPTNSHPSISQHLFVPYQSSPISLQSESFDEISTFSTANSFVIDEINHSAATTLTSFIEAIESTILEAYKSLRRSVKIVFFANGRIPILYYDHTSASATITYEDQKIKYMKFADNGYGILGEYYSEIINHFIHIFPNSKGEIGGNYEKRWIEVIEFIDKDKVLELARFKKRKIDY</sequence>
<accession>A0A9N9BGT4</accession>